<protein>
    <submittedName>
        <fullName evidence="1">Uncharacterized protein</fullName>
    </submittedName>
</protein>
<name>A0A932QZS4_9BACT</name>
<dbReference type="EMBL" id="JACQCR010000018">
    <property type="protein sequence ID" value="MBI3630858.1"/>
    <property type="molecule type" value="Genomic_DNA"/>
</dbReference>
<sequence>MQQGVVEYRIRVVPDEDQETVVVVLEDAEGLLVGAFETASLTEGLSGKELTFRRWRGIGHGAPFEGVRVNARLEADLLSCLRAQGCLASRRSSR</sequence>
<reference evidence="1" key="1">
    <citation type="submission" date="2020-07" db="EMBL/GenBank/DDBJ databases">
        <title>Huge and variable diversity of episymbiotic CPR bacteria and DPANN archaea in groundwater ecosystems.</title>
        <authorList>
            <person name="He C.Y."/>
            <person name="Keren R."/>
            <person name="Whittaker M."/>
            <person name="Farag I.F."/>
            <person name="Doudna J."/>
            <person name="Cate J.H.D."/>
            <person name="Banfield J.F."/>
        </authorList>
    </citation>
    <scope>NUCLEOTIDE SEQUENCE</scope>
    <source>
        <strain evidence="1">NC_groundwater_973_Pr1_S-0.2um_54_13</strain>
    </source>
</reference>
<proteinExistence type="predicted"/>
<dbReference type="Proteomes" id="UP000753196">
    <property type="component" value="Unassembled WGS sequence"/>
</dbReference>
<evidence type="ECO:0000313" key="1">
    <source>
        <dbReference type="EMBL" id="MBI3630858.1"/>
    </source>
</evidence>
<gene>
    <name evidence="1" type="ORF">HY221_00790</name>
</gene>
<comment type="caution">
    <text evidence="1">The sequence shown here is derived from an EMBL/GenBank/DDBJ whole genome shotgun (WGS) entry which is preliminary data.</text>
</comment>
<organism evidence="1 2">
    <name type="scientific">Candidatus Sungiibacteriota bacterium</name>
    <dbReference type="NCBI Taxonomy" id="2750080"/>
    <lineage>
        <taxon>Bacteria</taxon>
        <taxon>Candidatus Sungiibacteriota</taxon>
    </lineage>
</organism>
<dbReference type="AlphaFoldDB" id="A0A932QZS4"/>
<evidence type="ECO:0000313" key="2">
    <source>
        <dbReference type="Proteomes" id="UP000753196"/>
    </source>
</evidence>
<accession>A0A932QZS4</accession>